<evidence type="ECO:0000313" key="3">
    <source>
        <dbReference type="EMBL" id="EDX73375.1"/>
    </source>
</evidence>
<dbReference type="eggNOG" id="COG4636">
    <property type="taxonomic scope" value="Bacteria"/>
</dbReference>
<protein>
    <recommendedName>
        <fullName evidence="2">Putative restriction endonuclease domain-containing protein</fullName>
    </recommendedName>
</protein>
<dbReference type="PANTHER" id="PTHR33352">
    <property type="entry name" value="SLR1095 PROTEIN"/>
    <property type="match status" value="1"/>
</dbReference>
<dbReference type="Gene3D" id="3.90.1570.10">
    <property type="entry name" value="tt1808, chain A"/>
    <property type="match status" value="1"/>
</dbReference>
<accession>B4VXR2</accession>
<feature type="compositionally biased region" description="Basic and acidic residues" evidence="1">
    <location>
        <begin position="223"/>
        <end position="260"/>
    </location>
</feature>
<evidence type="ECO:0000313" key="4">
    <source>
        <dbReference type="Proteomes" id="UP000003835"/>
    </source>
</evidence>
<dbReference type="STRING" id="118168.MC7420_1171"/>
<proteinExistence type="predicted"/>
<dbReference type="HOGENOM" id="CLU_075279_2_1_3"/>
<dbReference type="Pfam" id="PF05685">
    <property type="entry name" value="Uma2"/>
    <property type="match status" value="1"/>
</dbReference>
<dbReference type="Proteomes" id="UP000003835">
    <property type="component" value="Unassembled WGS sequence"/>
</dbReference>
<dbReference type="RefSeq" id="WP_006103442.1">
    <property type="nucleotide sequence ID" value="NZ_DS989858.1"/>
</dbReference>
<name>B4VXR2_9CYAN</name>
<keyword evidence="4" id="KW-1185">Reference proteome</keyword>
<dbReference type="InterPro" id="IPR008538">
    <property type="entry name" value="Uma2"/>
</dbReference>
<evidence type="ECO:0000256" key="1">
    <source>
        <dbReference type="SAM" id="MobiDB-lite"/>
    </source>
</evidence>
<dbReference type="EMBL" id="DS989858">
    <property type="protein sequence ID" value="EDX73375.1"/>
    <property type="molecule type" value="Genomic_DNA"/>
</dbReference>
<gene>
    <name evidence="3" type="ORF">MC7420_1171</name>
</gene>
<evidence type="ECO:0000259" key="2">
    <source>
        <dbReference type="Pfam" id="PF05685"/>
    </source>
</evidence>
<dbReference type="InterPro" id="IPR012296">
    <property type="entry name" value="Nuclease_put_TT1808"/>
</dbReference>
<feature type="domain" description="Putative restriction endonuclease" evidence="2">
    <location>
        <begin position="42"/>
        <end position="189"/>
    </location>
</feature>
<reference evidence="3 4" key="1">
    <citation type="submission" date="2008-07" db="EMBL/GenBank/DDBJ databases">
        <authorList>
            <person name="Tandeau de Marsac N."/>
            <person name="Ferriera S."/>
            <person name="Johnson J."/>
            <person name="Kravitz S."/>
            <person name="Beeson K."/>
            <person name="Sutton G."/>
            <person name="Rogers Y.-H."/>
            <person name="Friedman R."/>
            <person name="Frazier M."/>
            <person name="Venter J.C."/>
        </authorList>
    </citation>
    <scope>NUCLEOTIDE SEQUENCE [LARGE SCALE GENOMIC DNA]</scope>
    <source>
        <strain evidence="3 4">PCC 7420</strain>
    </source>
</reference>
<feature type="region of interest" description="Disordered" evidence="1">
    <location>
        <begin position="223"/>
        <end position="269"/>
    </location>
</feature>
<organism evidence="3 4">
    <name type="scientific">Coleofasciculus chthonoplastes PCC 7420</name>
    <dbReference type="NCBI Taxonomy" id="118168"/>
    <lineage>
        <taxon>Bacteria</taxon>
        <taxon>Bacillati</taxon>
        <taxon>Cyanobacteriota</taxon>
        <taxon>Cyanophyceae</taxon>
        <taxon>Coleofasciculales</taxon>
        <taxon>Coleofasciculaceae</taxon>
        <taxon>Coleofasciculus</taxon>
    </lineage>
</organism>
<dbReference type="AlphaFoldDB" id="B4VXR2"/>
<dbReference type="OrthoDB" id="449360at2"/>
<sequence>MVLQTPTSAKRQEPLVTWEKLPDDFILPDDPVENIQQPPLAAALTDALGAANRLNSQMLIASNFGLVTTVDQKIVVKAPDWLYVPQVFPVAEGVIRRSYTPNLEGSPVSVVMEFLSETETGEYSVRPTFPYGKLYFYEQILQVPTYVIFNPLEPILEVHRLQNNRYVLQQLTAEGRYWIPELELFLGIWYGTRLGLTSNWLRWWDESGNLLLWSSEQAEQERQRAEQERQRAEQERQRAEQERQRAEQERQRAEQERQRADAVTNNLEQERQRNQALIAKLQELGIDPNTLS</sequence>
<dbReference type="PANTHER" id="PTHR33352:SF3">
    <property type="entry name" value="SLR1612 PROTEIN"/>
    <property type="match status" value="1"/>
</dbReference>